<reference evidence="2 3" key="1">
    <citation type="submission" date="2019-04" db="EMBL/GenBank/DDBJ databases">
        <title>Microbes associate with the intestines of laboratory mice.</title>
        <authorList>
            <person name="Navarre W."/>
            <person name="Wong E."/>
            <person name="Huang K.C."/>
            <person name="Tropini C."/>
            <person name="Ng K."/>
            <person name="Yu B."/>
        </authorList>
    </citation>
    <scope>NUCLEOTIDE SEQUENCE [LARGE SCALE GENOMIC DNA]</scope>
    <source>
        <strain evidence="2 3">NM83_B4-11</strain>
    </source>
</reference>
<organism evidence="2 3">
    <name type="scientific">Sphingomonas olei</name>
    <dbReference type="NCBI Taxonomy" id="1886787"/>
    <lineage>
        <taxon>Bacteria</taxon>
        <taxon>Pseudomonadati</taxon>
        <taxon>Pseudomonadota</taxon>
        <taxon>Alphaproteobacteria</taxon>
        <taxon>Sphingomonadales</taxon>
        <taxon>Sphingomonadaceae</taxon>
        <taxon>Sphingomonas</taxon>
    </lineage>
</organism>
<dbReference type="InterPro" id="IPR011250">
    <property type="entry name" value="OMP/PagP_B-barrel"/>
</dbReference>
<proteinExistence type="predicted"/>
<feature type="domain" description="Msp4/OMP-like" evidence="1">
    <location>
        <begin position="110"/>
        <end position="258"/>
    </location>
</feature>
<sequence length="290" mass="31203">MDVQSCRFDCVPHIGTGRRSLSARAAHVALIKGIDMRKLAYLLAAPAVVLAMPAAAQDVYVGVSGGLSLPEDSANRGRFTSNVAATPDYPAIASGTPLAWTTRFKSGFNISGQIGARFDNGFRTELEVAYSQYDVRRHRNLSVGGTEIDGLDVSVLTRGAPAAGNPTVGQVINDGRGKVKNLGAFANVFYDFNRAEAFQPYLGAGLGVQRVDVEYRPSGVDVANDDQTRFAYQFMAGATYQVSPRVDLFAQYTYRRTEGRANVDLNLLPARLGVESNLSIVGAGLRFKLN</sequence>
<evidence type="ECO:0000313" key="2">
    <source>
        <dbReference type="EMBL" id="THG39172.1"/>
    </source>
</evidence>
<protein>
    <submittedName>
        <fullName evidence="2">P44/Msp2 family outer membrane protein</fullName>
    </submittedName>
</protein>
<name>A0ABY2QF35_9SPHN</name>
<dbReference type="Proteomes" id="UP000308038">
    <property type="component" value="Unassembled WGS sequence"/>
</dbReference>
<dbReference type="SUPFAM" id="SSF56925">
    <property type="entry name" value="OMPA-like"/>
    <property type="match status" value="1"/>
</dbReference>
<gene>
    <name evidence="2" type="ORF">E5988_13090</name>
</gene>
<dbReference type="Gene3D" id="2.40.160.20">
    <property type="match status" value="1"/>
</dbReference>
<comment type="caution">
    <text evidence="2">The sequence shown here is derived from an EMBL/GenBank/DDBJ whole genome shotgun (WGS) entry which is preliminary data.</text>
</comment>
<dbReference type="InterPro" id="IPR002566">
    <property type="entry name" value="Msp4_OMP-like"/>
</dbReference>
<accession>A0ABY2QF35</accession>
<evidence type="ECO:0000313" key="3">
    <source>
        <dbReference type="Proteomes" id="UP000308038"/>
    </source>
</evidence>
<dbReference type="EMBL" id="SSTI01000009">
    <property type="protein sequence ID" value="THG39172.1"/>
    <property type="molecule type" value="Genomic_DNA"/>
</dbReference>
<evidence type="ECO:0000259" key="1">
    <source>
        <dbReference type="Pfam" id="PF01617"/>
    </source>
</evidence>
<keyword evidence="3" id="KW-1185">Reference proteome</keyword>
<dbReference type="Pfam" id="PF01617">
    <property type="entry name" value="Surface_Ag_2"/>
    <property type="match status" value="1"/>
</dbReference>